<reference evidence="2" key="1">
    <citation type="submission" date="2020-01" db="EMBL/GenBank/DDBJ databases">
        <title>'Steroidobacter agaridevorans' sp. nov., agar-degrading bacteria isolated from rhizosphere soils.</title>
        <authorList>
            <person name="Ikenaga M."/>
            <person name="Kataoka M."/>
            <person name="Murouchi A."/>
            <person name="Katsuragi S."/>
            <person name="Sakai M."/>
        </authorList>
    </citation>
    <scope>NUCLEOTIDE SEQUENCE [LARGE SCALE GENOMIC DNA]</scope>
    <source>
        <strain evidence="2">YU21-B</strain>
    </source>
</reference>
<gene>
    <name evidence="1" type="ORF">GCM10011487_61070</name>
</gene>
<organism evidence="1 2">
    <name type="scientific">Steroidobacter agaridevorans</name>
    <dbReference type="NCBI Taxonomy" id="2695856"/>
    <lineage>
        <taxon>Bacteria</taxon>
        <taxon>Pseudomonadati</taxon>
        <taxon>Pseudomonadota</taxon>
        <taxon>Gammaproteobacteria</taxon>
        <taxon>Steroidobacterales</taxon>
        <taxon>Steroidobacteraceae</taxon>
        <taxon>Steroidobacter</taxon>
    </lineage>
</organism>
<comment type="caution">
    <text evidence="1">The sequence shown here is derived from an EMBL/GenBank/DDBJ whole genome shotgun (WGS) entry which is preliminary data.</text>
</comment>
<dbReference type="EMBL" id="BLJN01000008">
    <property type="protein sequence ID" value="GFE84107.1"/>
    <property type="molecule type" value="Genomic_DNA"/>
</dbReference>
<evidence type="ECO:0000313" key="1">
    <source>
        <dbReference type="EMBL" id="GFE84107.1"/>
    </source>
</evidence>
<proteinExistence type="predicted"/>
<dbReference type="Proteomes" id="UP000445000">
    <property type="component" value="Unassembled WGS sequence"/>
</dbReference>
<dbReference type="AlphaFoldDB" id="A0A829YL59"/>
<keyword evidence="2" id="KW-1185">Reference proteome</keyword>
<accession>A0A829YL59</accession>
<evidence type="ECO:0000313" key="2">
    <source>
        <dbReference type="Proteomes" id="UP000445000"/>
    </source>
</evidence>
<sequence length="106" mass="10918">MAAIVAATCSIASAEGLPAGGSEVAPDKNAPQVEGHPLTSVVVTQCNLVVAVYMTMPDGRLLRFDSKADVGADALVNMAYTAERSERVEVSCNGLGPSGFETHEPV</sequence>
<name>A0A829YL59_9GAMM</name>
<protein>
    <submittedName>
        <fullName evidence="1">Uncharacterized protein</fullName>
    </submittedName>
</protein>
<dbReference type="RefSeq" id="WP_161815723.1">
    <property type="nucleotide sequence ID" value="NZ_BLJN01000008.1"/>
</dbReference>